<keyword evidence="14 23" id="KW-0547">Nucleotide-binding</keyword>
<keyword evidence="11 24" id="KW-0812">Transmembrane</keyword>
<evidence type="ECO:0000256" key="9">
    <source>
        <dbReference type="ARBA" id="ARBA00022626"/>
    </source>
</evidence>
<dbReference type="GO" id="GO:0033612">
    <property type="term" value="F:receptor serine/threonine kinase binding"/>
    <property type="evidence" value="ECO:0007669"/>
    <property type="project" value="TreeGrafter"/>
</dbReference>
<dbReference type="InterPro" id="IPR001611">
    <property type="entry name" value="Leu-rich_rpt"/>
</dbReference>
<organism evidence="27 28">
    <name type="scientific">Rhynchospora breviuscula</name>
    <dbReference type="NCBI Taxonomy" id="2022672"/>
    <lineage>
        <taxon>Eukaryota</taxon>
        <taxon>Viridiplantae</taxon>
        <taxon>Streptophyta</taxon>
        <taxon>Embryophyta</taxon>
        <taxon>Tracheophyta</taxon>
        <taxon>Spermatophyta</taxon>
        <taxon>Magnoliopsida</taxon>
        <taxon>Liliopsida</taxon>
        <taxon>Poales</taxon>
        <taxon>Cyperaceae</taxon>
        <taxon>Cyperoideae</taxon>
        <taxon>Rhynchosporeae</taxon>
        <taxon>Rhynchospora</taxon>
    </lineage>
</organism>
<evidence type="ECO:0000256" key="14">
    <source>
        <dbReference type="ARBA" id="ARBA00022741"/>
    </source>
</evidence>
<dbReference type="Proteomes" id="UP001151287">
    <property type="component" value="Unassembled WGS sequence"/>
</dbReference>
<dbReference type="InterPro" id="IPR013210">
    <property type="entry name" value="LRR_N_plant-typ"/>
</dbReference>
<evidence type="ECO:0000256" key="2">
    <source>
        <dbReference type="ARBA" id="ARBA00008684"/>
    </source>
</evidence>
<dbReference type="FunFam" id="1.10.510.10:FF:000358">
    <property type="entry name" value="Putative leucine-rich repeat receptor-like serine/threonine-protein kinase"/>
    <property type="match status" value="1"/>
</dbReference>
<dbReference type="SUPFAM" id="SSF52058">
    <property type="entry name" value="L domain-like"/>
    <property type="match status" value="1"/>
</dbReference>
<comment type="subcellular location">
    <subcellularLocation>
        <location evidence="1">Cell membrane</location>
        <topology evidence="1">Single-pass membrane protein</topology>
    </subcellularLocation>
</comment>
<evidence type="ECO:0000256" key="17">
    <source>
        <dbReference type="ARBA" id="ARBA00022989"/>
    </source>
</evidence>
<sequence length="984" mass="108123">MISTICVRIIILLLVGHVSANNRQGLMHRHHHTSIVHDKATLLAFKNALPPQSQAILPNWNETTDVCSFVGVKCNKWRLHIAHLSLRHMLISGSISPLLSNLTGLHVIDFSGNAFTGEIPSELANLPNLLALDLSSNNLSGVVPWSFSKLNHLQFLSLGNNGLAGEIPASIFQNCSKLRVVYLHGNSLSGEIPSVRDIHLPDLFIFDLYLNNLTGKLPSWLSNSTRLLELDVEDNSLQGELPIDIIANKSHLQFLHLSDNNFWSHDNNTNLDPFFNALSNCTKLEEIEMESIGLGGKLPASVWSAPRSLTRISLDNNLISGQIPQDIGDLYNLNFLNLSSNQLDGPIPTSIGHLNRIEQLILSENFLIGSIPTEITNLSHVGLLDLSRNLLSGAIPAGIGNLSHIGFIFFHHNQLSGKIPVNLENCLSLNKLDLSYNQLSGMIPEEIAGIVKWFFNLSNNRLQGPLPIAMSKMDQVEEIDLSNNNLTGKIFSQISGCVRIKRLNLSHNSLYGTLPESLGELLSLETLDLSYNQLSGEIPQSLNNCLSLTYLNLSFNNFSGFIPTDGIFSSFTELSYKGNPHLCGLIIGQSCNHKQQSWLRSRGFLIIICVGASLLAFLLTVIVAIGIRKCRERISTIGEGTFLKSLTPDVKSKYPRITYRELVEATNDFSDDRLVGSGSYGRVYRGVLQDSTFVAVKVLQLQTGNSTKSFNRECEVLKRIRHRNLMRIITACSLPDFKALVLPFMANGSLERCLYSGSVELGLVARVNICSDIAEGMAYLHHHSPVKVIHCDLKPSNVLINDDMTALVSDFGISRLVMSIVGGGTTIENVGTSTANMLCGSIGYIAPEYGYGANASTKGDVYSFGVLVLEVVTKRRPTDEMFEGGLDLHAWAKRFYHGRAESVVDPALLRTIREQTPEVRRMSEVAVCELLELGILCTQESSSLRPTMLDAADDLDRLKNYLAGDSTATFSSSLGLSSTTFGDD</sequence>
<keyword evidence="28" id="KW-1185">Reference proteome</keyword>
<keyword evidence="5" id="KW-1003">Cell membrane</keyword>
<dbReference type="Gene3D" id="1.10.510.10">
    <property type="entry name" value="Transferase(Phosphotransferase) domain 1"/>
    <property type="match status" value="1"/>
</dbReference>
<keyword evidence="9" id="KW-1070">Brassinosteroid signaling pathway</keyword>
<keyword evidence="6" id="KW-0723">Serine/threonine-protein kinase</keyword>
<dbReference type="InterPro" id="IPR050647">
    <property type="entry name" value="Plant_LRR-RLKs"/>
</dbReference>
<dbReference type="Gene3D" id="3.80.10.10">
    <property type="entry name" value="Ribonuclease Inhibitor"/>
    <property type="match status" value="3"/>
</dbReference>
<evidence type="ECO:0000256" key="7">
    <source>
        <dbReference type="ARBA" id="ARBA00022553"/>
    </source>
</evidence>
<dbReference type="PRINTS" id="PR00019">
    <property type="entry name" value="LEURICHRPT"/>
</dbReference>
<evidence type="ECO:0000256" key="24">
    <source>
        <dbReference type="SAM" id="Phobius"/>
    </source>
</evidence>
<protein>
    <recommendedName>
        <fullName evidence="4">non-specific serine/threonine protein kinase</fullName>
        <ecNumber evidence="4">2.7.11.1</ecNumber>
    </recommendedName>
</protein>
<evidence type="ECO:0000256" key="25">
    <source>
        <dbReference type="SAM" id="SignalP"/>
    </source>
</evidence>
<dbReference type="SUPFAM" id="SSF52047">
    <property type="entry name" value="RNI-like"/>
    <property type="match status" value="1"/>
</dbReference>
<dbReference type="FunFam" id="3.80.10.10:FF:000111">
    <property type="entry name" value="LRR receptor-like serine/threonine-protein kinase ERECTA"/>
    <property type="match status" value="1"/>
</dbReference>
<dbReference type="Pfam" id="PF00069">
    <property type="entry name" value="Pkinase"/>
    <property type="match status" value="1"/>
</dbReference>
<evidence type="ECO:0000256" key="20">
    <source>
        <dbReference type="ARBA" id="ARBA00023180"/>
    </source>
</evidence>
<accession>A0A9Q0CUJ2</accession>
<evidence type="ECO:0000256" key="11">
    <source>
        <dbReference type="ARBA" id="ARBA00022692"/>
    </source>
</evidence>
<dbReference type="PROSITE" id="PS00108">
    <property type="entry name" value="PROTEIN_KINASE_ST"/>
    <property type="match status" value="1"/>
</dbReference>
<keyword evidence="7" id="KW-0597">Phosphoprotein</keyword>
<evidence type="ECO:0000256" key="5">
    <source>
        <dbReference type="ARBA" id="ARBA00022475"/>
    </source>
</evidence>
<evidence type="ECO:0000256" key="1">
    <source>
        <dbReference type="ARBA" id="ARBA00004162"/>
    </source>
</evidence>
<name>A0A9Q0CUJ2_9POAL</name>
<evidence type="ECO:0000256" key="18">
    <source>
        <dbReference type="ARBA" id="ARBA00023136"/>
    </source>
</evidence>
<keyword evidence="15" id="KW-0418">Kinase</keyword>
<evidence type="ECO:0000313" key="27">
    <source>
        <dbReference type="EMBL" id="KAJ1700386.1"/>
    </source>
</evidence>
<dbReference type="AlphaFoldDB" id="A0A9Q0CUJ2"/>
<evidence type="ECO:0000256" key="10">
    <source>
        <dbReference type="ARBA" id="ARBA00022679"/>
    </source>
</evidence>
<evidence type="ECO:0000256" key="3">
    <source>
        <dbReference type="ARBA" id="ARBA00009592"/>
    </source>
</evidence>
<dbReference type="GO" id="GO:0005524">
    <property type="term" value="F:ATP binding"/>
    <property type="evidence" value="ECO:0007669"/>
    <property type="project" value="UniProtKB-UniRule"/>
</dbReference>
<evidence type="ECO:0000256" key="19">
    <source>
        <dbReference type="ARBA" id="ARBA00023170"/>
    </source>
</evidence>
<evidence type="ECO:0000256" key="12">
    <source>
        <dbReference type="ARBA" id="ARBA00022729"/>
    </source>
</evidence>
<comment type="similarity">
    <text evidence="3">Belongs to the RLP family.</text>
</comment>
<evidence type="ECO:0000256" key="6">
    <source>
        <dbReference type="ARBA" id="ARBA00022527"/>
    </source>
</evidence>
<dbReference type="PROSITE" id="PS51450">
    <property type="entry name" value="LRR"/>
    <property type="match status" value="1"/>
</dbReference>
<evidence type="ECO:0000256" key="4">
    <source>
        <dbReference type="ARBA" id="ARBA00012513"/>
    </source>
</evidence>
<keyword evidence="18 24" id="KW-0472">Membrane</keyword>
<dbReference type="CDD" id="cd14066">
    <property type="entry name" value="STKc_IRAK"/>
    <property type="match status" value="1"/>
</dbReference>
<keyword evidence="20" id="KW-0325">Glycoprotein</keyword>
<gene>
    <name evidence="27" type="ORF">LUZ63_000165</name>
</gene>
<feature type="chain" id="PRO_5040417682" description="non-specific serine/threonine protein kinase" evidence="25">
    <location>
        <begin position="21"/>
        <end position="984"/>
    </location>
</feature>
<dbReference type="InterPro" id="IPR008271">
    <property type="entry name" value="Ser/Thr_kinase_AS"/>
</dbReference>
<dbReference type="Pfam" id="PF13855">
    <property type="entry name" value="LRR_8"/>
    <property type="match status" value="2"/>
</dbReference>
<dbReference type="InterPro" id="IPR003591">
    <property type="entry name" value="Leu-rich_rpt_typical-subtyp"/>
</dbReference>
<keyword evidence="8" id="KW-0433">Leucine-rich repeat</keyword>
<keyword evidence="13" id="KW-0677">Repeat</keyword>
<dbReference type="Gene3D" id="3.30.200.20">
    <property type="entry name" value="Phosphorylase Kinase, domain 1"/>
    <property type="match status" value="1"/>
</dbReference>
<dbReference type="GO" id="GO:0004674">
    <property type="term" value="F:protein serine/threonine kinase activity"/>
    <property type="evidence" value="ECO:0007669"/>
    <property type="project" value="UniProtKB-KW"/>
</dbReference>
<dbReference type="FunFam" id="3.30.200.20:FF:000543">
    <property type="entry name" value="Putative leucine-rich repeat receptor-like serine/threonine-protein kinase"/>
    <property type="match status" value="1"/>
</dbReference>
<dbReference type="SUPFAM" id="SSF56112">
    <property type="entry name" value="Protein kinase-like (PK-like)"/>
    <property type="match status" value="1"/>
</dbReference>
<keyword evidence="19" id="KW-0675">Receptor</keyword>
<reference evidence="27" key="1">
    <citation type="journal article" date="2022" name="Cell">
        <title>Repeat-based holocentromeres influence genome architecture and karyotype evolution.</title>
        <authorList>
            <person name="Hofstatter P.G."/>
            <person name="Thangavel G."/>
            <person name="Lux T."/>
            <person name="Neumann P."/>
            <person name="Vondrak T."/>
            <person name="Novak P."/>
            <person name="Zhang M."/>
            <person name="Costa L."/>
            <person name="Castellani M."/>
            <person name="Scott A."/>
            <person name="Toegelov H."/>
            <person name="Fuchs J."/>
            <person name="Mata-Sucre Y."/>
            <person name="Dias Y."/>
            <person name="Vanzela A.L.L."/>
            <person name="Huettel B."/>
            <person name="Almeida C.C.S."/>
            <person name="Simkova H."/>
            <person name="Souza G."/>
            <person name="Pedrosa-Harand A."/>
            <person name="Macas J."/>
            <person name="Mayer K.F.X."/>
            <person name="Houben A."/>
            <person name="Marques A."/>
        </authorList>
    </citation>
    <scope>NUCLEOTIDE SEQUENCE</scope>
    <source>
        <strain evidence="27">RhyBre1mFocal</strain>
    </source>
</reference>
<dbReference type="GO" id="GO:0009742">
    <property type="term" value="P:brassinosteroid mediated signaling pathway"/>
    <property type="evidence" value="ECO:0007669"/>
    <property type="project" value="UniProtKB-KW"/>
</dbReference>
<evidence type="ECO:0000259" key="26">
    <source>
        <dbReference type="PROSITE" id="PS50011"/>
    </source>
</evidence>
<comment type="similarity">
    <text evidence="2">Belongs to the protein kinase superfamily. Ser/Thr protein kinase family.</text>
</comment>
<comment type="catalytic activity">
    <reaction evidence="21">
        <text>L-threonyl-[protein] + ATP = O-phospho-L-threonyl-[protein] + ADP + H(+)</text>
        <dbReference type="Rhea" id="RHEA:46608"/>
        <dbReference type="Rhea" id="RHEA-COMP:11060"/>
        <dbReference type="Rhea" id="RHEA-COMP:11605"/>
        <dbReference type="ChEBI" id="CHEBI:15378"/>
        <dbReference type="ChEBI" id="CHEBI:30013"/>
        <dbReference type="ChEBI" id="CHEBI:30616"/>
        <dbReference type="ChEBI" id="CHEBI:61977"/>
        <dbReference type="ChEBI" id="CHEBI:456216"/>
        <dbReference type="EC" id="2.7.11.1"/>
    </reaction>
</comment>
<dbReference type="OrthoDB" id="4062651at2759"/>
<evidence type="ECO:0000256" key="21">
    <source>
        <dbReference type="ARBA" id="ARBA00047899"/>
    </source>
</evidence>
<dbReference type="PROSITE" id="PS00107">
    <property type="entry name" value="PROTEIN_KINASE_ATP"/>
    <property type="match status" value="1"/>
</dbReference>
<evidence type="ECO:0000256" key="8">
    <source>
        <dbReference type="ARBA" id="ARBA00022614"/>
    </source>
</evidence>
<proteinExistence type="inferred from homology"/>
<evidence type="ECO:0000256" key="13">
    <source>
        <dbReference type="ARBA" id="ARBA00022737"/>
    </source>
</evidence>
<dbReference type="InterPro" id="IPR032675">
    <property type="entry name" value="LRR_dom_sf"/>
</dbReference>
<feature type="transmembrane region" description="Helical" evidence="24">
    <location>
        <begin position="604"/>
        <end position="627"/>
    </location>
</feature>
<dbReference type="Pfam" id="PF08263">
    <property type="entry name" value="LRRNT_2"/>
    <property type="match status" value="1"/>
</dbReference>
<dbReference type="PROSITE" id="PS50011">
    <property type="entry name" value="PROTEIN_KINASE_DOM"/>
    <property type="match status" value="1"/>
</dbReference>
<dbReference type="SMART" id="SM00369">
    <property type="entry name" value="LRR_TYP"/>
    <property type="match status" value="5"/>
</dbReference>
<feature type="binding site" evidence="23">
    <location>
        <position position="697"/>
    </location>
    <ligand>
        <name>ATP</name>
        <dbReference type="ChEBI" id="CHEBI:30616"/>
    </ligand>
</feature>
<keyword evidence="12 25" id="KW-0732">Signal</keyword>
<dbReference type="InterPro" id="IPR017441">
    <property type="entry name" value="Protein_kinase_ATP_BS"/>
</dbReference>
<dbReference type="FunFam" id="3.80.10.10:FF:000095">
    <property type="entry name" value="LRR receptor-like serine/threonine-protein kinase GSO1"/>
    <property type="match status" value="2"/>
</dbReference>
<feature type="signal peptide" evidence="25">
    <location>
        <begin position="1"/>
        <end position="20"/>
    </location>
</feature>
<keyword evidence="16 23" id="KW-0067">ATP-binding</keyword>
<evidence type="ECO:0000313" key="28">
    <source>
        <dbReference type="Proteomes" id="UP001151287"/>
    </source>
</evidence>
<dbReference type="PANTHER" id="PTHR48056:SF89">
    <property type="entry name" value="OS06G0585982 PROTEIN"/>
    <property type="match status" value="1"/>
</dbReference>
<dbReference type="SMART" id="SM00220">
    <property type="entry name" value="S_TKc"/>
    <property type="match status" value="1"/>
</dbReference>
<dbReference type="InterPro" id="IPR000719">
    <property type="entry name" value="Prot_kinase_dom"/>
</dbReference>
<evidence type="ECO:0000256" key="15">
    <source>
        <dbReference type="ARBA" id="ARBA00022777"/>
    </source>
</evidence>
<evidence type="ECO:0000256" key="22">
    <source>
        <dbReference type="ARBA" id="ARBA00048679"/>
    </source>
</evidence>
<comment type="catalytic activity">
    <reaction evidence="22">
        <text>L-seryl-[protein] + ATP = O-phospho-L-seryl-[protein] + ADP + H(+)</text>
        <dbReference type="Rhea" id="RHEA:17989"/>
        <dbReference type="Rhea" id="RHEA-COMP:9863"/>
        <dbReference type="Rhea" id="RHEA-COMP:11604"/>
        <dbReference type="ChEBI" id="CHEBI:15378"/>
        <dbReference type="ChEBI" id="CHEBI:29999"/>
        <dbReference type="ChEBI" id="CHEBI:30616"/>
        <dbReference type="ChEBI" id="CHEBI:83421"/>
        <dbReference type="ChEBI" id="CHEBI:456216"/>
        <dbReference type="EC" id="2.7.11.1"/>
    </reaction>
</comment>
<feature type="domain" description="Protein kinase" evidence="26">
    <location>
        <begin position="669"/>
        <end position="962"/>
    </location>
</feature>
<keyword evidence="10" id="KW-0808">Transferase</keyword>
<dbReference type="InterPro" id="IPR011009">
    <property type="entry name" value="Kinase-like_dom_sf"/>
</dbReference>
<dbReference type="Pfam" id="PF00560">
    <property type="entry name" value="LRR_1"/>
    <property type="match status" value="4"/>
</dbReference>
<keyword evidence="17 24" id="KW-1133">Transmembrane helix</keyword>
<evidence type="ECO:0000256" key="23">
    <source>
        <dbReference type="PROSITE-ProRule" id="PRU10141"/>
    </source>
</evidence>
<comment type="caution">
    <text evidence="27">The sequence shown here is derived from an EMBL/GenBank/DDBJ whole genome shotgun (WGS) entry which is preliminary data.</text>
</comment>
<evidence type="ECO:0000256" key="16">
    <source>
        <dbReference type="ARBA" id="ARBA00022840"/>
    </source>
</evidence>
<dbReference type="EC" id="2.7.11.1" evidence="4"/>
<dbReference type="PANTHER" id="PTHR48056">
    <property type="entry name" value="LRR RECEPTOR-LIKE SERINE/THREONINE-PROTEIN KINASE-RELATED"/>
    <property type="match status" value="1"/>
</dbReference>
<dbReference type="EMBL" id="JAMQYH010000001">
    <property type="protein sequence ID" value="KAJ1700386.1"/>
    <property type="molecule type" value="Genomic_DNA"/>
</dbReference>
<dbReference type="GO" id="GO:0005886">
    <property type="term" value="C:plasma membrane"/>
    <property type="evidence" value="ECO:0007669"/>
    <property type="project" value="UniProtKB-SubCell"/>
</dbReference>